<organism evidence="2 3">
    <name type="scientific">Bionectria ochroleuca</name>
    <name type="common">Gliocladium roseum</name>
    <dbReference type="NCBI Taxonomy" id="29856"/>
    <lineage>
        <taxon>Eukaryota</taxon>
        <taxon>Fungi</taxon>
        <taxon>Dikarya</taxon>
        <taxon>Ascomycota</taxon>
        <taxon>Pezizomycotina</taxon>
        <taxon>Sordariomycetes</taxon>
        <taxon>Hypocreomycetidae</taxon>
        <taxon>Hypocreales</taxon>
        <taxon>Bionectriaceae</taxon>
        <taxon>Clonostachys</taxon>
    </lineage>
</organism>
<sequence length="150" mass="16693">MSFFLSIMILEKALFGWEVLLSFQEQLPQPLSVGPPCEVVLNLLVLDGRGDLVPECILEIPGYILLLRAIRTGKRGRATAVTRPISYVPPKRHQVLFPDVHPQLRDAVEGLPLHPLHLDHITAPPPLAQPPGASSHLPLRPHVYNFDVFP</sequence>
<accession>A0ABY6UGJ4</accession>
<evidence type="ECO:0000313" key="3">
    <source>
        <dbReference type="Proteomes" id="UP000766486"/>
    </source>
</evidence>
<evidence type="ECO:0000256" key="1">
    <source>
        <dbReference type="SAM" id="SignalP"/>
    </source>
</evidence>
<gene>
    <name evidence="2" type="ORF">CLO192961_LOCUS283559</name>
</gene>
<keyword evidence="3" id="KW-1185">Reference proteome</keyword>
<reference evidence="2 3" key="1">
    <citation type="submission" date="2019-06" db="EMBL/GenBank/DDBJ databases">
        <authorList>
            <person name="Broberg M."/>
        </authorList>
    </citation>
    <scope>NUCLEOTIDE SEQUENCE [LARGE SCALE GENOMIC DNA]</scope>
</reference>
<feature type="chain" id="PRO_5046054698" description="Arrestin-like N-terminal domain-containing protein" evidence="1">
    <location>
        <begin position="17"/>
        <end position="150"/>
    </location>
</feature>
<evidence type="ECO:0000313" key="2">
    <source>
        <dbReference type="EMBL" id="VUC30322.1"/>
    </source>
</evidence>
<name>A0ABY6UGJ4_BIOOC</name>
<dbReference type="EMBL" id="CABFNS010000818">
    <property type="protein sequence ID" value="VUC30322.1"/>
    <property type="molecule type" value="Genomic_DNA"/>
</dbReference>
<proteinExistence type="predicted"/>
<comment type="caution">
    <text evidence="2">The sequence shown here is derived from an EMBL/GenBank/DDBJ whole genome shotgun (WGS) entry which is preliminary data.</text>
</comment>
<evidence type="ECO:0008006" key="4">
    <source>
        <dbReference type="Google" id="ProtNLM"/>
    </source>
</evidence>
<dbReference type="Proteomes" id="UP000766486">
    <property type="component" value="Unassembled WGS sequence"/>
</dbReference>
<protein>
    <recommendedName>
        <fullName evidence="4">Arrestin-like N-terminal domain-containing protein</fullName>
    </recommendedName>
</protein>
<feature type="signal peptide" evidence="1">
    <location>
        <begin position="1"/>
        <end position="16"/>
    </location>
</feature>
<keyword evidence="1" id="KW-0732">Signal</keyword>